<dbReference type="AlphaFoldDB" id="A0A239JAF7"/>
<feature type="transmembrane region" description="Helical" evidence="6">
    <location>
        <begin position="79"/>
        <end position="100"/>
    </location>
</feature>
<comment type="subcellular location">
    <subcellularLocation>
        <location evidence="1">Membrane</location>
        <topology evidence="1">Multi-pass membrane protein</topology>
    </subcellularLocation>
</comment>
<feature type="transmembrane region" description="Helical" evidence="6">
    <location>
        <begin position="18"/>
        <end position="39"/>
    </location>
</feature>
<dbReference type="Pfam" id="PF01545">
    <property type="entry name" value="Cation_efflux"/>
    <property type="match status" value="1"/>
</dbReference>
<keyword evidence="3" id="KW-0406">Ion transport</keyword>
<feature type="domain" description="Cation efflux protein transmembrane" evidence="7">
    <location>
        <begin position="19"/>
        <end position="193"/>
    </location>
</feature>
<evidence type="ECO:0000256" key="4">
    <source>
        <dbReference type="ARBA" id="ARBA00022989"/>
    </source>
</evidence>
<dbReference type="InterPro" id="IPR027469">
    <property type="entry name" value="Cation_efflux_TMD_sf"/>
</dbReference>
<protein>
    <submittedName>
        <fullName evidence="8">Cation efflux family protein</fullName>
    </submittedName>
</protein>
<evidence type="ECO:0000313" key="9">
    <source>
        <dbReference type="Proteomes" id="UP000198432"/>
    </source>
</evidence>
<feature type="transmembrane region" description="Helical" evidence="6">
    <location>
        <begin position="172"/>
        <end position="190"/>
    </location>
</feature>
<reference evidence="9" key="1">
    <citation type="submission" date="2017-06" db="EMBL/GenBank/DDBJ databases">
        <authorList>
            <person name="Varghese N."/>
            <person name="Submissions S."/>
        </authorList>
    </citation>
    <scope>NUCLEOTIDE SEQUENCE [LARGE SCALE GENOMIC DNA]</scope>
    <source>
        <strain evidence="9">NKM1</strain>
    </source>
</reference>
<dbReference type="GO" id="GO:0005886">
    <property type="term" value="C:plasma membrane"/>
    <property type="evidence" value="ECO:0007669"/>
    <property type="project" value="TreeGrafter"/>
</dbReference>
<keyword evidence="3" id="KW-0862">Zinc</keyword>
<evidence type="ECO:0000259" key="7">
    <source>
        <dbReference type="Pfam" id="PF01545"/>
    </source>
</evidence>
<dbReference type="RefSeq" id="WP_089320837.1">
    <property type="nucleotide sequence ID" value="NZ_FZOQ01000021.1"/>
</dbReference>
<dbReference type="EMBL" id="FZOQ01000021">
    <property type="protein sequence ID" value="SNT02840.1"/>
    <property type="molecule type" value="Genomic_DNA"/>
</dbReference>
<name>A0A239JAF7_9BACT</name>
<feature type="transmembrane region" description="Helical" evidence="6">
    <location>
        <begin position="45"/>
        <end position="67"/>
    </location>
</feature>
<dbReference type="SUPFAM" id="SSF161111">
    <property type="entry name" value="Cation efflux protein transmembrane domain-like"/>
    <property type="match status" value="1"/>
</dbReference>
<dbReference type="PANTHER" id="PTHR11562">
    <property type="entry name" value="CATION EFFLUX PROTEIN/ ZINC TRANSPORTER"/>
    <property type="match status" value="1"/>
</dbReference>
<gene>
    <name evidence="8" type="ORF">SAMN06296052_12119</name>
</gene>
<dbReference type="PANTHER" id="PTHR11562:SF17">
    <property type="entry name" value="RE54080P-RELATED"/>
    <property type="match status" value="1"/>
</dbReference>
<evidence type="ECO:0000256" key="1">
    <source>
        <dbReference type="ARBA" id="ARBA00004141"/>
    </source>
</evidence>
<evidence type="ECO:0000313" key="8">
    <source>
        <dbReference type="EMBL" id="SNT02840.1"/>
    </source>
</evidence>
<dbReference type="OrthoDB" id="9799649at2"/>
<organism evidence="8 9">
    <name type="scientific">Pontibacter ummariensis</name>
    <dbReference type="NCBI Taxonomy" id="1610492"/>
    <lineage>
        <taxon>Bacteria</taxon>
        <taxon>Pseudomonadati</taxon>
        <taxon>Bacteroidota</taxon>
        <taxon>Cytophagia</taxon>
        <taxon>Cytophagales</taxon>
        <taxon>Hymenobacteraceae</taxon>
        <taxon>Pontibacter</taxon>
    </lineage>
</organism>
<evidence type="ECO:0000256" key="5">
    <source>
        <dbReference type="ARBA" id="ARBA00023136"/>
    </source>
</evidence>
<keyword evidence="3" id="KW-0864">Zinc transport</keyword>
<keyword evidence="2 6" id="KW-0812">Transmembrane</keyword>
<evidence type="ECO:0000256" key="2">
    <source>
        <dbReference type="ARBA" id="ARBA00022692"/>
    </source>
</evidence>
<dbReference type="Proteomes" id="UP000198432">
    <property type="component" value="Unassembled WGS sequence"/>
</dbReference>
<dbReference type="Gene3D" id="1.20.1510.10">
    <property type="entry name" value="Cation efflux protein transmembrane domain"/>
    <property type="match status" value="1"/>
</dbReference>
<accession>A0A239JAF7</accession>
<keyword evidence="3" id="KW-0813">Transport</keyword>
<feature type="transmembrane region" description="Helical" evidence="6">
    <location>
        <begin position="106"/>
        <end position="128"/>
    </location>
</feature>
<dbReference type="InterPro" id="IPR058533">
    <property type="entry name" value="Cation_efflux_TM"/>
</dbReference>
<keyword evidence="4 6" id="KW-1133">Transmembrane helix</keyword>
<feature type="transmembrane region" description="Helical" evidence="6">
    <location>
        <begin position="149"/>
        <end position="166"/>
    </location>
</feature>
<keyword evidence="9" id="KW-1185">Reference proteome</keyword>
<proteinExistence type="predicted"/>
<dbReference type="GO" id="GO:0005385">
    <property type="term" value="F:zinc ion transmembrane transporter activity"/>
    <property type="evidence" value="ECO:0007669"/>
    <property type="project" value="TreeGrafter"/>
</dbReference>
<evidence type="ECO:0000256" key="6">
    <source>
        <dbReference type="SAM" id="Phobius"/>
    </source>
</evidence>
<evidence type="ECO:0000256" key="3">
    <source>
        <dbReference type="ARBA" id="ARBA00022906"/>
    </source>
</evidence>
<dbReference type="InterPro" id="IPR050681">
    <property type="entry name" value="CDF/SLC30A"/>
</dbReference>
<sequence length="211" mass="22535">MGDEELELNPSNKAERKALWLVLAINMFQVVMAGTVGFLAESSGLVGAALDNLSDSAVYIVSIYAIGKGVVAKARAATLSGILLIIMGLLLLFEVVRRFFTETDPIGWAMIITAIVNAASNVIAMRLLKPQQEKGVHIEASMEFTSNDMLVNLGIVLSGVAVMLLGSPIPDLLTGFILAGIVLTGGVKILRKAKKARKMGEIEKEEEHTGK</sequence>
<keyword evidence="5 6" id="KW-0472">Membrane</keyword>